<dbReference type="Pfam" id="PF10373">
    <property type="entry name" value="EST1_DNA_bind"/>
    <property type="match status" value="1"/>
</dbReference>
<feature type="region of interest" description="Disordered" evidence="2">
    <location>
        <begin position="145"/>
        <end position="175"/>
    </location>
</feature>
<feature type="compositionally biased region" description="Low complexity" evidence="2">
    <location>
        <begin position="931"/>
        <end position="943"/>
    </location>
</feature>
<feature type="region of interest" description="Disordered" evidence="2">
    <location>
        <begin position="775"/>
        <end position="809"/>
    </location>
</feature>
<dbReference type="KEGG" id="pkz:C5L36_0B06860"/>
<dbReference type="PANTHER" id="PTHR15696">
    <property type="entry name" value="SMG-7 SUPPRESSOR WITH MORPHOLOGICAL EFFECT ON GENITALIA PROTEIN 7"/>
    <property type="match status" value="1"/>
</dbReference>
<feature type="compositionally biased region" description="Low complexity" evidence="2">
    <location>
        <begin position="857"/>
        <end position="866"/>
    </location>
</feature>
<evidence type="ECO:0000313" key="6">
    <source>
        <dbReference type="Proteomes" id="UP000249293"/>
    </source>
</evidence>
<dbReference type="GO" id="GO:0070034">
    <property type="term" value="F:telomerase RNA binding"/>
    <property type="evidence" value="ECO:0007669"/>
    <property type="project" value="TreeGrafter"/>
</dbReference>
<feature type="domain" description="Telomerase activating protein Est1-like N-terminal" evidence="4">
    <location>
        <begin position="114"/>
        <end position="278"/>
    </location>
</feature>
<dbReference type="GO" id="GO:0000184">
    <property type="term" value="P:nuclear-transcribed mRNA catabolic process, nonsense-mediated decay"/>
    <property type="evidence" value="ECO:0007669"/>
    <property type="project" value="UniProtKB-KW"/>
</dbReference>
<keyword evidence="6" id="KW-1185">Reference proteome</keyword>
<dbReference type="Pfam" id="PF10374">
    <property type="entry name" value="EST1"/>
    <property type="match status" value="1"/>
</dbReference>
<feature type="region of interest" description="Disordered" evidence="2">
    <location>
        <begin position="1006"/>
        <end position="1032"/>
    </location>
</feature>
<evidence type="ECO:0000259" key="3">
    <source>
        <dbReference type="Pfam" id="PF10373"/>
    </source>
</evidence>
<feature type="compositionally biased region" description="Polar residues" evidence="2">
    <location>
        <begin position="794"/>
        <end position="803"/>
    </location>
</feature>
<dbReference type="GeneID" id="40383206"/>
<comment type="subcellular location">
    <subcellularLocation>
        <location evidence="1">Nucleus</location>
    </subcellularLocation>
</comment>
<feature type="region of interest" description="Disordered" evidence="2">
    <location>
        <begin position="1170"/>
        <end position="1193"/>
    </location>
</feature>
<dbReference type="InterPro" id="IPR019458">
    <property type="entry name" value="Est1-like_N"/>
</dbReference>
<proteinExistence type="predicted"/>
<evidence type="ECO:0000259" key="4">
    <source>
        <dbReference type="Pfam" id="PF10374"/>
    </source>
</evidence>
<dbReference type="Gene3D" id="1.25.40.10">
    <property type="entry name" value="Tetratricopeptide repeat domain"/>
    <property type="match status" value="1"/>
</dbReference>
<feature type="compositionally biased region" description="Polar residues" evidence="2">
    <location>
        <begin position="875"/>
        <end position="886"/>
    </location>
</feature>
<comment type="function">
    <text evidence="1">Plays a role in nonsense-mediated mRNA decay.</text>
</comment>
<dbReference type="RefSeq" id="XP_029320918.1">
    <property type="nucleotide sequence ID" value="XM_029465059.1"/>
</dbReference>
<organism evidence="5 6">
    <name type="scientific">Pichia kudriavzevii</name>
    <name type="common">Yeast</name>
    <name type="synonym">Issatchenkia orientalis</name>
    <dbReference type="NCBI Taxonomy" id="4909"/>
    <lineage>
        <taxon>Eukaryota</taxon>
        <taxon>Fungi</taxon>
        <taxon>Dikarya</taxon>
        <taxon>Ascomycota</taxon>
        <taxon>Saccharomycotina</taxon>
        <taxon>Pichiomycetes</taxon>
        <taxon>Pichiales</taxon>
        <taxon>Pichiaceae</taxon>
        <taxon>Pichia</taxon>
    </lineage>
</organism>
<dbReference type="AlphaFoldDB" id="A0A2U9R2F6"/>
<feature type="compositionally biased region" description="Polar residues" evidence="2">
    <location>
        <begin position="1"/>
        <end position="21"/>
    </location>
</feature>
<accession>A0A2U9R2F6</accession>
<dbReference type="PANTHER" id="PTHR15696:SF37">
    <property type="entry name" value="NONSENSE-MEDIATED MRNA DECAY FACTOR EBS1-RELATED"/>
    <property type="match status" value="1"/>
</dbReference>
<keyword evidence="1" id="KW-0539">Nucleus</keyword>
<protein>
    <recommendedName>
        <fullName evidence="1">Nonsense-mediated mRNA decay factor</fullName>
    </recommendedName>
</protein>
<feature type="region of interest" description="Disordered" evidence="2">
    <location>
        <begin position="915"/>
        <end position="943"/>
    </location>
</feature>
<dbReference type="Proteomes" id="UP000249293">
    <property type="component" value="Chromosome 2"/>
</dbReference>
<dbReference type="STRING" id="4909.A0A2U9R2F6"/>
<dbReference type="SUPFAM" id="SSF48452">
    <property type="entry name" value="TPR-like"/>
    <property type="match status" value="1"/>
</dbReference>
<keyword evidence="1" id="KW-0866">Nonsense-mediated mRNA decay</keyword>
<gene>
    <name evidence="5" type="ORF">C5L36_0B06860</name>
</gene>
<feature type="region of interest" description="Disordered" evidence="2">
    <location>
        <begin position="1"/>
        <end position="29"/>
    </location>
</feature>
<reference evidence="5 6" key="1">
    <citation type="submission" date="2018-06" db="EMBL/GenBank/DDBJ databases">
        <title>Population genomics shows no distinction between pathogenic Candida krusei and environmental Pichia kudriavzevii: One species, four names.</title>
        <authorList>
            <person name="Douglass A.P."/>
            <person name="Offei B."/>
            <person name="Braun-Galleani S."/>
            <person name="Coughlan A.Y."/>
            <person name="Martos A."/>
            <person name="Ortiz-Merino R.A."/>
            <person name="Byrne K.P."/>
            <person name="Wolfe K.H."/>
        </authorList>
    </citation>
    <scope>NUCLEOTIDE SEQUENCE [LARGE SCALE GENOMIC DNA]</scope>
    <source>
        <strain evidence="5 6">CBS573</strain>
    </source>
</reference>
<feature type="compositionally biased region" description="Basic and acidic residues" evidence="2">
    <location>
        <begin position="915"/>
        <end position="930"/>
    </location>
</feature>
<dbReference type="OrthoDB" id="69928at2759"/>
<evidence type="ECO:0000256" key="1">
    <source>
        <dbReference type="RuleBase" id="RU369098"/>
    </source>
</evidence>
<dbReference type="EMBL" id="CP028774">
    <property type="protein sequence ID" value="AWU75441.1"/>
    <property type="molecule type" value="Genomic_DNA"/>
</dbReference>
<evidence type="ECO:0000256" key="2">
    <source>
        <dbReference type="SAM" id="MobiDB-lite"/>
    </source>
</evidence>
<sequence length="1193" mass="134610">MSVDTQSVISDEQGERSQNNKYSRRNTERQQQIDIDSIISSNKATIRDILNHFNTQQDTSLLQGTLSFCNSKFTSFILGNLSEEYTASKELTLSEGGILVNDRNDTPSNSLGNIVDRVWIEIHHPAIKYFQNAFYQLSKPTKDAHDQGHYSGSNTKRHANKYGKTSNNGGNETGNGNGNLFVEYRKLFEKFVKFISKAHDFYFFILKSILNTYDLSVFIPVKKICSTLKIDLTSVSESKDARLSLLDPGMNHLASTIIYLTHKCVLFIGDLSRYRTLVAKTYLPATSISKEDNNNYSKSIELYKLSLLILPSLGDPYNHIAIIDNLKDDKFNVIYNFIRASLTSSPLTIAYSNLLNLLNKNAKNNSILKKFEQLNSLDRSTITKNDRLSLLKSQFLILFNYHLLPSKWRLKPGFLITGHPIDIIESDFYYLLSILDFHKQIFNDFYFKQLVILTGGFELLIDSKNLNNNSNLTQSTEILSDYLNFIFRYLETFLKICIKICRCNHKDDISMMSTINTNITGDTPPSSASSFSANQKFSMSFSTSLLPVLRLLLCWFKEREIARLYLRENNNVASLLAQLVNASLDYVGNSANIPYLKSIYPMALQGEPLVKALSDKPRRKRLFKEDVALREFKPINYLLTDFEDSHLYHKDAKSVLTLIGELPETLPPSTLDSKTDVNGADMSNNSVNGLSIKINDNLLRLIAVIVLGKQLVIENSDTIKWYEPDPGSDDNVDVAAQEVNIENESNKLGHFVIDEEIDIEITEPKIISCNKKVNDKTKASNNKSKNKKKEKDTSFYNNNSNANGPVRLNENLKGSVPMVYAGSSFSNFGAPPPGSFGKFNKLKKKQNTSKGLKRPQSSSSINSPSNKVHAEPHPNKSSGTTKNVINNEPEGSESHSKYISMVDSIINEDVNDRSFNKDSESIKDQHEQPDSHVSSNHVDVSKSNEFSVSNIGITDDNSRSLQNMDYSQSNSSINEKLSLLSNNDHTGDGNYSNFFSKWNPIENNTSNSSFEGNFRSTSQSQPESRPSTQRESQANVMNQLNQMNLMNNFQGYNFNDVNRYQNVNNFHSMSNIDNYNNVNMGMNYNHYHMNLNNLMNMPLNGSSMNGFENNLHLNQMNNNHDFNQFGNVNNMMMDGLNNMNGMASLQNYNPMMMGFNMPDVSVLKLNDTNRQHPLFEDGTGSSSTGDDAGSNKG</sequence>
<dbReference type="VEuPathDB" id="FungiDB:C5L36_0B06860"/>
<dbReference type="InterPro" id="IPR018834">
    <property type="entry name" value="DNA/RNA-bd_Est1-type"/>
</dbReference>
<feature type="region of interest" description="Disordered" evidence="2">
    <location>
        <begin position="836"/>
        <end position="896"/>
    </location>
</feature>
<dbReference type="InterPro" id="IPR011990">
    <property type="entry name" value="TPR-like_helical_dom_sf"/>
</dbReference>
<dbReference type="GO" id="GO:0042162">
    <property type="term" value="F:telomeric DNA binding"/>
    <property type="evidence" value="ECO:0007669"/>
    <property type="project" value="TreeGrafter"/>
</dbReference>
<dbReference type="InterPro" id="IPR045153">
    <property type="entry name" value="Est1/Ebs1-like"/>
</dbReference>
<feature type="domain" description="DNA/RNA-binding" evidence="3">
    <location>
        <begin position="299"/>
        <end position="637"/>
    </location>
</feature>
<dbReference type="GO" id="GO:0005697">
    <property type="term" value="C:telomerase holoenzyme complex"/>
    <property type="evidence" value="ECO:0007669"/>
    <property type="project" value="TreeGrafter"/>
</dbReference>
<feature type="compositionally biased region" description="Basic residues" evidence="2">
    <location>
        <begin position="840"/>
        <end position="853"/>
    </location>
</feature>
<name>A0A2U9R2F6_PICKU</name>
<evidence type="ECO:0000313" key="5">
    <source>
        <dbReference type="EMBL" id="AWU75441.1"/>
    </source>
</evidence>
<feature type="compositionally biased region" description="Low complexity" evidence="2">
    <location>
        <begin position="1177"/>
        <end position="1193"/>
    </location>
</feature>